<evidence type="ECO:0000313" key="7">
    <source>
        <dbReference type="WBParaSite" id="Gr19_v10_g6096.t1"/>
    </source>
</evidence>
<feature type="domain" description="RanBD1" evidence="4">
    <location>
        <begin position="915"/>
        <end position="1051"/>
    </location>
</feature>
<organism evidence="6 7">
    <name type="scientific">Globodera rostochiensis</name>
    <name type="common">Golden nematode worm</name>
    <name type="synonym">Heterodera rostochiensis</name>
    <dbReference type="NCBI Taxonomy" id="31243"/>
    <lineage>
        <taxon>Eukaryota</taxon>
        <taxon>Metazoa</taxon>
        <taxon>Ecdysozoa</taxon>
        <taxon>Nematoda</taxon>
        <taxon>Chromadorea</taxon>
        <taxon>Rhabditida</taxon>
        <taxon>Tylenchina</taxon>
        <taxon>Tylenchomorpha</taxon>
        <taxon>Tylenchoidea</taxon>
        <taxon>Heteroderidae</taxon>
        <taxon>Heteroderinae</taxon>
        <taxon>Globodera</taxon>
    </lineage>
</organism>
<feature type="compositionally biased region" description="Basic and acidic residues" evidence="3">
    <location>
        <begin position="891"/>
        <end position="901"/>
    </location>
</feature>
<dbReference type="PROSITE" id="PS50196">
    <property type="entry name" value="RANBD1"/>
    <property type="match status" value="1"/>
</dbReference>
<dbReference type="GO" id="GO:0003723">
    <property type="term" value="F:RNA binding"/>
    <property type="evidence" value="ECO:0007669"/>
    <property type="project" value="InterPro"/>
</dbReference>
<dbReference type="CDD" id="cd00835">
    <property type="entry name" value="RanBD_family"/>
    <property type="match status" value="1"/>
</dbReference>
<dbReference type="GO" id="GO:0070390">
    <property type="term" value="C:transcription export complex 2"/>
    <property type="evidence" value="ECO:0007669"/>
    <property type="project" value="TreeGrafter"/>
</dbReference>
<dbReference type="PANTHER" id="PTHR12732">
    <property type="entry name" value="UNCHARACTERIZED PROTEASOME COMPONENT REGION PCI-CONTAINING"/>
    <property type="match status" value="1"/>
</dbReference>
<dbReference type="InterPro" id="IPR000717">
    <property type="entry name" value="PCI_dom"/>
</dbReference>
<dbReference type="Gene3D" id="2.30.29.30">
    <property type="entry name" value="Pleckstrin-homology domain (PH domain)/Phosphotyrosine-binding domain (PTB)"/>
    <property type="match status" value="1"/>
</dbReference>
<name>A0A914I1U1_GLORO</name>
<dbReference type="PROSITE" id="PS50250">
    <property type="entry name" value="PCI"/>
    <property type="match status" value="1"/>
</dbReference>
<dbReference type="GO" id="GO:0006368">
    <property type="term" value="P:transcription elongation by RNA polymerase II"/>
    <property type="evidence" value="ECO:0007669"/>
    <property type="project" value="TreeGrafter"/>
</dbReference>
<reference evidence="7" key="1">
    <citation type="submission" date="2022-11" db="UniProtKB">
        <authorList>
            <consortium name="WormBaseParasite"/>
        </authorList>
    </citation>
    <scope>IDENTIFICATION</scope>
</reference>
<comment type="similarity">
    <text evidence="1">Belongs to the CSN12 family.</text>
</comment>
<dbReference type="Pfam" id="PF00638">
    <property type="entry name" value="Ran_BP1"/>
    <property type="match status" value="1"/>
</dbReference>
<feature type="region of interest" description="Disordered" evidence="3">
    <location>
        <begin position="883"/>
        <end position="933"/>
    </location>
</feature>
<feature type="domain" description="PCI" evidence="5">
    <location>
        <begin position="202"/>
        <end position="382"/>
    </location>
</feature>
<dbReference type="GO" id="GO:0003690">
    <property type="term" value="F:double-stranded DNA binding"/>
    <property type="evidence" value="ECO:0007669"/>
    <property type="project" value="InterPro"/>
</dbReference>
<dbReference type="InterPro" id="IPR045114">
    <property type="entry name" value="Csn12-like"/>
</dbReference>
<keyword evidence="6" id="KW-1185">Reference proteome</keyword>
<dbReference type="SUPFAM" id="SSF50729">
    <property type="entry name" value="PH domain-like"/>
    <property type="match status" value="1"/>
</dbReference>
<dbReference type="AlphaFoldDB" id="A0A914I1U1"/>
<sequence>MYIFPAQRMMEVEFSNFYASFSYVSSPEERYDDRAAVQWAVFDELVMLHLNVLHALSASDWQAAFGHQTNALQLFNREILQREKDANWFIPILYALCSDLRLVARIADKHGCVLWNGHQRKAADAQTATFYEESASPIMESYRICVAERSDATTKKVAILNLTNQLFRIYFGINRLHLLKPLIRSIDHVGELYERFSLADKITYKYFLGRKAMFDMDLPRAEESLTFAFEHCSAQFMRNKRLILMYLIPVKMFLGHMPTQQLLMRHNLGQFADVVTSVKDGNLRDLNLALQKHQHFFIKCGIFLMLEKLKVITYRNLFKRVASILNTHLIKLDAFLAILRFLGTDIDADELACILANLIAQKKIKGLFCLCYIKMATDNERMFREKLSILNENFLRFLQKAHRSNSSLDFTPSIKDYLKHLRGLDQMYYVDETTDASAVTNAPLTAATTTAANIPLLFGTNATPKTTTTPTTAVFPSFSTLNEGVSLTSTSSTVTTTASTTETSAVPKLIVGATAPVTTTSPSSTLTFGGFGATAPVTTTSPSSTLTFGGVSTTTTTTAANIPLLFGITATPKTTTTTTAAFPSFSTFSAGNFPISSITGSLFGSSTTQTVTSTSSGQLQVNGGSRKRSAAQSVDEISPYGKRAAPTLTTETSVKCPFGTTASMTSTSASSAFTFGGVSTTTTTTAANIPLLFGITATPKTTTTTTAAFPSFSTFSPGNFQTSSITGSLFGGSAINTATTTTISLTSTSSTVTTTASTTETSAVPKPIVGATVPVTTTNSSSTFSFGGFGATAQVTTTSPSSTFSFGGFGATAPVTTTSSSSTFSFGGSPTTTTTTAANIPLLFKSTATTAAFPSFSTFGAGIFPTSSITGSLFGGSAINTANSSPVVGSTEKEAPEKGNGSDDEPTEEFVPTDNFKPIVPLPPKVETKSGEENEEMLFSARCKLFRYKDKQSKERGIGELKLLHNKESGRYRCVIRSGDQLSKLFANFPVLANMKSQATQQKPNIRTLKCKDFSDNSDGVDEVFLLKFRDQTTAEEFAAKLEETVTKLEKSKGTD</sequence>
<dbReference type="Gene3D" id="1.10.10.10">
    <property type="entry name" value="Winged helix-like DNA-binding domain superfamily/Winged helix DNA-binding domain"/>
    <property type="match status" value="1"/>
</dbReference>
<dbReference type="InterPro" id="IPR011993">
    <property type="entry name" value="PH-like_dom_sf"/>
</dbReference>
<evidence type="ECO:0000313" key="6">
    <source>
        <dbReference type="Proteomes" id="UP000887572"/>
    </source>
</evidence>
<evidence type="ECO:0000259" key="5">
    <source>
        <dbReference type="PROSITE" id="PS50250"/>
    </source>
</evidence>
<dbReference type="Proteomes" id="UP000887572">
    <property type="component" value="Unplaced"/>
</dbReference>
<evidence type="ECO:0000256" key="1">
    <source>
        <dbReference type="ARBA" id="ARBA00025771"/>
    </source>
</evidence>
<dbReference type="PANTHER" id="PTHR12732:SF0">
    <property type="entry name" value="PCI DOMAIN-CONTAINING PROTEIN 2"/>
    <property type="match status" value="1"/>
</dbReference>
<dbReference type="SMART" id="SM00160">
    <property type="entry name" value="RanBD"/>
    <property type="match status" value="1"/>
</dbReference>
<protein>
    <recommendedName>
        <fullName evidence="2">CSN12-like protein</fullName>
    </recommendedName>
</protein>
<dbReference type="Pfam" id="PF01399">
    <property type="entry name" value="PCI"/>
    <property type="match status" value="1"/>
</dbReference>
<dbReference type="GO" id="GO:0000973">
    <property type="term" value="P:post-transcriptional tethering of RNA polymerase II gene DNA at nuclear periphery"/>
    <property type="evidence" value="ECO:0007669"/>
    <property type="project" value="TreeGrafter"/>
</dbReference>
<dbReference type="SMART" id="SM00753">
    <property type="entry name" value="PAM"/>
    <property type="match status" value="1"/>
</dbReference>
<evidence type="ECO:0000256" key="2">
    <source>
        <dbReference type="ARBA" id="ARBA00033214"/>
    </source>
</evidence>
<evidence type="ECO:0000259" key="4">
    <source>
        <dbReference type="PROSITE" id="PS50196"/>
    </source>
</evidence>
<feature type="region of interest" description="Disordered" evidence="3">
    <location>
        <begin position="614"/>
        <end position="635"/>
    </location>
</feature>
<dbReference type="GO" id="GO:0016973">
    <property type="term" value="P:poly(A)+ mRNA export from nucleus"/>
    <property type="evidence" value="ECO:0007669"/>
    <property type="project" value="TreeGrafter"/>
</dbReference>
<proteinExistence type="inferred from homology"/>
<dbReference type="InterPro" id="IPR000156">
    <property type="entry name" value="Ran_bind_dom"/>
</dbReference>
<evidence type="ECO:0000256" key="3">
    <source>
        <dbReference type="SAM" id="MobiDB-lite"/>
    </source>
</evidence>
<dbReference type="InterPro" id="IPR036388">
    <property type="entry name" value="WH-like_DNA-bd_sf"/>
</dbReference>
<dbReference type="WBParaSite" id="Gr19_v10_g6096.t1">
    <property type="protein sequence ID" value="Gr19_v10_g6096.t1"/>
    <property type="gene ID" value="Gr19_v10_g6096"/>
</dbReference>
<accession>A0A914I1U1</accession>